<proteinExistence type="predicted"/>
<reference evidence="2" key="1">
    <citation type="submission" date="2016-10" db="EMBL/GenBank/DDBJ databases">
        <authorList>
            <person name="Varghese N."/>
            <person name="Submissions S."/>
        </authorList>
    </citation>
    <scope>NUCLEOTIDE SEQUENCE [LARGE SCALE GENOMIC DNA]</scope>
    <source>
        <strain evidence="2">DSM 23920</strain>
    </source>
</reference>
<gene>
    <name evidence="1" type="ORF">SAMN05660909_02595</name>
</gene>
<accession>A0A1H4CER0</accession>
<name>A0A1H4CER0_9BACT</name>
<dbReference type="OrthoDB" id="6402212at2"/>
<dbReference type="AlphaFoldDB" id="A0A1H4CER0"/>
<keyword evidence="2" id="KW-1185">Reference proteome</keyword>
<evidence type="ECO:0000313" key="1">
    <source>
        <dbReference type="EMBL" id="SEA58867.1"/>
    </source>
</evidence>
<organism evidence="1 2">
    <name type="scientific">Chitinophaga terrae</name>
    <name type="common">ex Kim and Jung 2007</name>
    <dbReference type="NCBI Taxonomy" id="408074"/>
    <lineage>
        <taxon>Bacteria</taxon>
        <taxon>Pseudomonadati</taxon>
        <taxon>Bacteroidota</taxon>
        <taxon>Chitinophagia</taxon>
        <taxon>Chitinophagales</taxon>
        <taxon>Chitinophagaceae</taxon>
        <taxon>Chitinophaga</taxon>
    </lineage>
</organism>
<evidence type="ECO:0000313" key="2">
    <source>
        <dbReference type="Proteomes" id="UP000199656"/>
    </source>
</evidence>
<dbReference type="EMBL" id="FNRL01000010">
    <property type="protein sequence ID" value="SEA58867.1"/>
    <property type="molecule type" value="Genomic_DNA"/>
</dbReference>
<dbReference type="STRING" id="408074.SAMN05660909_02595"/>
<protein>
    <submittedName>
        <fullName evidence="1">Uncharacterized protein</fullName>
    </submittedName>
</protein>
<dbReference type="Proteomes" id="UP000199656">
    <property type="component" value="Unassembled WGS sequence"/>
</dbReference>
<sequence>MKPPAYIDGAKVIMWAWSGSQPFGYVEMIDSPQSEEVYGLAICQYENSHIFNRFSCDSDWETVQDGVYATVEDAIRLLPDQYKNIKANWHLFETS</sequence>